<reference evidence="2 3" key="1">
    <citation type="submission" date="2017-04" db="EMBL/GenBank/DDBJ databases">
        <title>Draft genome sequence of Tuber borchii Vittad., a whitish edible truffle.</title>
        <authorList>
            <consortium name="DOE Joint Genome Institute"/>
            <person name="Murat C."/>
            <person name="Kuo A."/>
            <person name="Barry K.W."/>
            <person name="Clum A."/>
            <person name="Dockter R.B."/>
            <person name="Fauchery L."/>
            <person name="Iotti M."/>
            <person name="Kohler A."/>
            <person name="Labutti K."/>
            <person name="Lindquist E.A."/>
            <person name="Lipzen A."/>
            <person name="Ohm R.A."/>
            <person name="Wang M."/>
            <person name="Grigoriev I.V."/>
            <person name="Zambonelli A."/>
            <person name="Martin F.M."/>
        </authorList>
    </citation>
    <scope>NUCLEOTIDE SEQUENCE [LARGE SCALE GENOMIC DNA]</scope>
    <source>
        <strain evidence="2 3">Tbo3840</strain>
    </source>
</reference>
<dbReference type="AlphaFoldDB" id="A0A2T6ZHV2"/>
<gene>
    <name evidence="2" type="ORF">B9Z19DRAFT_1131953</name>
</gene>
<accession>A0A2T6ZHV2</accession>
<keyword evidence="1" id="KW-0732">Signal</keyword>
<feature type="chain" id="PRO_5015469689" evidence="1">
    <location>
        <begin position="19"/>
        <end position="123"/>
    </location>
</feature>
<evidence type="ECO:0000313" key="3">
    <source>
        <dbReference type="Proteomes" id="UP000244722"/>
    </source>
</evidence>
<dbReference type="OrthoDB" id="5454865at2759"/>
<evidence type="ECO:0000256" key="1">
    <source>
        <dbReference type="SAM" id="SignalP"/>
    </source>
</evidence>
<proteinExistence type="predicted"/>
<keyword evidence="3" id="KW-1185">Reference proteome</keyword>
<comment type="caution">
    <text evidence="2">The sequence shown here is derived from an EMBL/GenBank/DDBJ whole genome shotgun (WGS) entry which is preliminary data.</text>
</comment>
<name>A0A2T6ZHV2_TUBBO</name>
<organism evidence="2 3">
    <name type="scientific">Tuber borchii</name>
    <name type="common">White truffle</name>
    <dbReference type="NCBI Taxonomy" id="42251"/>
    <lineage>
        <taxon>Eukaryota</taxon>
        <taxon>Fungi</taxon>
        <taxon>Dikarya</taxon>
        <taxon>Ascomycota</taxon>
        <taxon>Pezizomycotina</taxon>
        <taxon>Pezizomycetes</taxon>
        <taxon>Pezizales</taxon>
        <taxon>Tuberaceae</taxon>
        <taxon>Tuber</taxon>
    </lineage>
</organism>
<protein>
    <submittedName>
        <fullName evidence="2">Uncharacterized protein</fullName>
    </submittedName>
</protein>
<evidence type="ECO:0000313" key="2">
    <source>
        <dbReference type="EMBL" id="PUU75063.1"/>
    </source>
</evidence>
<dbReference type="EMBL" id="NESQ01000252">
    <property type="protein sequence ID" value="PUU75063.1"/>
    <property type="molecule type" value="Genomic_DNA"/>
</dbReference>
<feature type="signal peptide" evidence="1">
    <location>
        <begin position="1"/>
        <end position="18"/>
    </location>
</feature>
<dbReference type="Proteomes" id="UP000244722">
    <property type="component" value="Unassembled WGS sequence"/>
</dbReference>
<sequence>MQFTTLISAFVFAATALAAPALVVDSSIEARDGATAWEFHPFLDASCQTPTSNTLGGSQAPGSQCINVTQRYGDKVYSAASTQGCKVYAFLNGNTDCSGTPEPATSNTCSSYPTPISSIRVEC</sequence>